<dbReference type="CDD" id="cd00063">
    <property type="entry name" value="FN3"/>
    <property type="match status" value="4"/>
</dbReference>
<accession>A0A2G8JRL6</accession>
<feature type="domain" description="Ig-like" evidence="5">
    <location>
        <begin position="509"/>
        <end position="597"/>
    </location>
</feature>
<evidence type="ECO:0000313" key="8">
    <source>
        <dbReference type="Proteomes" id="UP000230750"/>
    </source>
</evidence>
<dbReference type="InterPro" id="IPR003598">
    <property type="entry name" value="Ig_sub2"/>
</dbReference>
<organism evidence="7 8">
    <name type="scientific">Stichopus japonicus</name>
    <name type="common">Sea cucumber</name>
    <dbReference type="NCBI Taxonomy" id="307972"/>
    <lineage>
        <taxon>Eukaryota</taxon>
        <taxon>Metazoa</taxon>
        <taxon>Echinodermata</taxon>
        <taxon>Eleutherozoa</taxon>
        <taxon>Echinozoa</taxon>
        <taxon>Holothuroidea</taxon>
        <taxon>Aspidochirotacea</taxon>
        <taxon>Aspidochirotida</taxon>
        <taxon>Stichopodidae</taxon>
        <taxon>Apostichopus</taxon>
    </lineage>
</organism>
<dbReference type="GO" id="GO:0098609">
    <property type="term" value="P:cell-cell adhesion"/>
    <property type="evidence" value="ECO:0007669"/>
    <property type="project" value="TreeGrafter"/>
</dbReference>
<feature type="domain" description="Ig-like" evidence="5">
    <location>
        <begin position="234"/>
        <end position="320"/>
    </location>
</feature>
<dbReference type="OrthoDB" id="6138780at2759"/>
<keyword evidence="2" id="KW-1015">Disulfide bond</keyword>
<evidence type="ECO:0000256" key="2">
    <source>
        <dbReference type="ARBA" id="ARBA00023157"/>
    </source>
</evidence>
<keyword evidence="1" id="KW-0677">Repeat</keyword>
<feature type="domain" description="Fibronectin type-III" evidence="6">
    <location>
        <begin position="702"/>
        <end position="797"/>
    </location>
</feature>
<evidence type="ECO:0000256" key="4">
    <source>
        <dbReference type="SAM" id="MobiDB-lite"/>
    </source>
</evidence>
<dbReference type="STRING" id="307972.A0A2G8JRL6"/>
<dbReference type="InterPro" id="IPR003961">
    <property type="entry name" value="FN3_dom"/>
</dbReference>
<feature type="domain" description="Fibronectin type-III" evidence="6">
    <location>
        <begin position="802"/>
        <end position="898"/>
    </location>
</feature>
<dbReference type="PRINTS" id="PR00014">
    <property type="entry name" value="FNTYPEIII"/>
</dbReference>
<feature type="domain" description="Fibronectin type-III" evidence="6">
    <location>
        <begin position="903"/>
        <end position="999"/>
    </location>
</feature>
<dbReference type="SMART" id="SM00060">
    <property type="entry name" value="FN3"/>
    <property type="match status" value="4"/>
</dbReference>
<dbReference type="InterPro" id="IPR013783">
    <property type="entry name" value="Ig-like_fold"/>
</dbReference>
<sequence length="1033" mass="112433">MTPSFTPDRQNHHPPESHRLCLSVEYITVPPLISKMNLSPLILLATFLSTSLAFVRTGPHIVREPVDTLYDQGSNIQTLSLFCEAEGEVNHQCPRKDADEGTYQCVVSNAYGTIFSTEAELKFAYVDQYPLTPLDPVSLQLNTGACISCSPPDHYPGLDVIWQKDNSGVTTDLRIRTTIDGRLCFANVETTDEGLYHCLVKSSVDSLGAAVVFKASPRFQVTVQSGSASAVSSPRVLVDVPDTTIKAGRDATLECFFSGSPHPTLQWRRKSPADAPLPSTPSNENQELIIRNAQPEDSGEYECLASNDQEQNVKSTGTLTVVSAPSWLQELEDTDIDIMSSLTWRCEAESVYDITYEWYRNAQLINTGFDRISFSDNFRTATFTSLEESDSAMYQCVARNEHGSVVSTAQLKVNAIPPSFPVPVQSNQPAARGGSVLILCNPDGAPKPTIKWYRGSSRINTGGRFNVTEEGHLYITGVVDSDFGDYRCEATNTFSTESSTGSLVIKDGTNIIHPPADATIVIGHDDVIQCGATADEDFELIYIWLFDGSQLNIDDNPHYRKEDGNLHLLSVNQDMQGEYTCRAETSIDADMVSAVITVSGPPDPPTAVDVVLEEFLAELSWIPGDEHNSPTTGYVIESKTNHRPNWMEERTVNSISTTVTISELSPWSTYQFRVSAMSARGVGEPSAPSAEVVTEPAEPSVSPTDISGGGGNQGDLRITWQPLEGADQNGPGIYYIVHWKQESSTNQFATAEVRTGENIHIVSNMPVYTPYEVKLQAGNEAGTGPISPIAIVYSYQEAPTDAPTMVNSKSYSETELVLEWDPVDDSNFQGVLTGYRIYYWPQGTSQEEADTVETDGVVTTAMLEDLEAATSYSIVIEALSGGGEGPASIEITGTTKKMAPLTAPQIEKAVVQKDNSVKLTWNSITTGSTEESLIGYKILFWKHGTFMDSALNVTVPKGVTSFKLEKLDPKTTYYVKVRAYSSGGDGALSDQQVVETGKPTTGSLSDDDNGNGCTIKSFTSLIASLILICIFVL</sequence>
<dbReference type="Gene3D" id="2.60.40.10">
    <property type="entry name" value="Immunoglobulins"/>
    <property type="match status" value="9"/>
</dbReference>
<feature type="domain" description="Ig-like" evidence="5">
    <location>
        <begin position="130"/>
        <end position="208"/>
    </location>
</feature>
<feature type="region of interest" description="Disordered" evidence="4">
    <location>
        <begin position="264"/>
        <end position="284"/>
    </location>
</feature>
<dbReference type="EMBL" id="MRZV01001363">
    <property type="protein sequence ID" value="PIK38406.1"/>
    <property type="molecule type" value="Genomic_DNA"/>
</dbReference>
<dbReference type="Pfam" id="PF07679">
    <property type="entry name" value="I-set"/>
    <property type="match status" value="3"/>
</dbReference>
<dbReference type="FunFam" id="2.60.40.10:FF:000032">
    <property type="entry name" value="palladin isoform X1"/>
    <property type="match status" value="1"/>
</dbReference>
<evidence type="ECO:0000259" key="6">
    <source>
        <dbReference type="PROSITE" id="PS50853"/>
    </source>
</evidence>
<dbReference type="AlphaFoldDB" id="A0A2G8JRL6"/>
<proteinExistence type="predicted"/>
<dbReference type="InterPro" id="IPR036116">
    <property type="entry name" value="FN3_sf"/>
</dbReference>
<dbReference type="InterPro" id="IPR036179">
    <property type="entry name" value="Ig-like_dom_sf"/>
</dbReference>
<dbReference type="InterPro" id="IPR013098">
    <property type="entry name" value="Ig_I-set"/>
</dbReference>
<feature type="domain" description="Fibronectin type-III" evidence="6">
    <location>
        <begin position="601"/>
        <end position="697"/>
    </location>
</feature>
<feature type="domain" description="Ig-like" evidence="5">
    <location>
        <begin position="417"/>
        <end position="504"/>
    </location>
</feature>
<evidence type="ECO:0000313" key="7">
    <source>
        <dbReference type="EMBL" id="PIK38406.1"/>
    </source>
</evidence>
<evidence type="ECO:0000256" key="3">
    <source>
        <dbReference type="ARBA" id="ARBA00023319"/>
    </source>
</evidence>
<dbReference type="PANTHER" id="PTHR44170">
    <property type="entry name" value="PROTEIN SIDEKICK"/>
    <property type="match status" value="1"/>
</dbReference>
<name>A0A2G8JRL6_STIJA</name>
<dbReference type="PROSITE" id="PS50835">
    <property type="entry name" value="IG_LIKE"/>
    <property type="match status" value="5"/>
</dbReference>
<dbReference type="PROSITE" id="PS50853">
    <property type="entry name" value="FN3"/>
    <property type="match status" value="4"/>
</dbReference>
<dbReference type="InterPro" id="IPR003599">
    <property type="entry name" value="Ig_sub"/>
</dbReference>
<dbReference type="Pfam" id="PF00041">
    <property type="entry name" value="fn3"/>
    <property type="match status" value="4"/>
</dbReference>
<dbReference type="GO" id="GO:0016020">
    <property type="term" value="C:membrane"/>
    <property type="evidence" value="ECO:0007669"/>
    <property type="project" value="UniProtKB-SubCell"/>
</dbReference>
<evidence type="ECO:0000256" key="1">
    <source>
        <dbReference type="ARBA" id="ARBA00022737"/>
    </source>
</evidence>
<dbReference type="SUPFAM" id="SSF49265">
    <property type="entry name" value="Fibronectin type III"/>
    <property type="match status" value="2"/>
</dbReference>
<feature type="region of interest" description="Disordered" evidence="4">
    <location>
        <begin position="684"/>
        <end position="711"/>
    </location>
</feature>
<dbReference type="Pfam" id="PF13927">
    <property type="entry name" value="Ig_3"/>
    <property type="match status" value="1"/>
</dbReference>
<dbReference type="FunFam" id="2.60.40.10:FF:000035">
    <property type="entry name" value="Contactin 1"/>
    <property type="match status" value="1"/>
</dbReference>
<dbReference type="SMART" id="SM00408">
    <property type="entry name" value="IGc2"/>
    <property type="match status" value="5"/>
</dbReference>
<keyword evidence="8" id="KW-1185">Reference proteome</keyword>
<keyword evidence="3" id="KW-0393">Immunoglobulin domain</keyword>
<gene>
    <name evidence="7" type="ORF">BSL78_24756</name>
</gene>
<dbReference type="FunFam" id="2.60.40.10:FF:000028">
    <property type="entry name" value="Neuronal cell adhesion molecule"/>
    <property type="match status" value="1"/>
</dbReference>
<reference evidence="7 8" key="1">
    <citation type="journal article" date="2017" name="PLoS Biol.">
        <title>The sea cucumber genome provides insights into morphological evolution and visceral regeneration.</title>
        <authorList>
            <person name="Zhang X."/>
            <person name="Sun L."/>
            <person name="Yuan J."/>
            <person name="Sun Y."/>
            <person name="Gao Y."/>
            <person name="Zhang L."/>
            <person name="Li S."/>
            <person name="Dai H."/>
            <person name="Hamel J.F."/>
            <person name="Liu C."/>
            <person name="Yu Y."/>
            <person name="Liu S."/>
            <person name="Lin W."/>
            <person name="Guo K."/>
            <person name="Jin S."/>
            <person name="Xu P."/>
            <person name="Storey K.B."/>
            <person name="Huan P."/>
            <person name="Zhang T."/>
            <person name="Zhou Y."/>
            <person name="Zhang J."/>
            <person name="Lin C."/>
            <person name="Li X."/>
            <person name="Xing L."/>
            <person name="Huo D."/>
            <person name="Sun M."/>
            <person name="Wang L."/>
            <person name="Mercier A."/>
            <person name="Li F."/>
            <person name="Yang H."/>
            <person name="Xiang J."/>
        </authorList>
    </citation>
    <scope>NUCLEOTIDE SEQUENCE [LARGE SCALE GENOMIC DNA]</scope>
    <source>
        <strain evidence="7">Shaxun</strain>
        <tissue evidence="7">Muscle</tissue>
    </source>
</reference>
<dbReference type="InterPro" id="IPR007110">
    <property type="entry name" value="Ig-like_dom"/>
</dbReference>
<evidence type="ECO:0000259" key="5">
    <source>
        <dbReference type="PROSITE" id="PS50835"/>
    </source>
</evidence>
<dbReference type="SMART" id="SM00409">
    <property type="entry name" value="IG"/>
    <property type="match status" value="5"/>
</dbReference>
<dbReference type="Proteomes" id="UP000230750">
    <property type="component" value="Unassembled WGS sequence"/>
</dbReference>
<dbReference type="PANTHER" id="PTHR44170:SF58">
    <property type="entry name" value="PROTEIN TURTLE HOMOLOG A-LIKE ISOFORM X1"/>
    <property type="match status" value="1"/>
</dbReference>
<protein>
    <submittedName>
        <fullName evidence="7">Axonin</fullName>
    </submittedName>
</protein>
<comment type="caution">
    <text evidence="7">The sequence shown here is derived from an EMBL/GenBank/DDBJ whole genome shotgun (WGS) entry which is preliminary data.</text>
</comment>
<dbReference type="SUPFAM" id="SSF48726">
    <property type="entry name" value="Immunoglobulin"/>
    <property type="match status" value="5"/>
</dbReference>
<feature type="domain" description="Ig-like" evidence="5">
    <location>
        <begin position="325"/>
        <end position="412"/>
    </location>
</feature>